<evidence type="ECO:0000313" key="2">
    <source>
        <dbReference type="EMBL" id="SHI80385.1"/>
    </source>
</evidence>
<feature type="chain" id="PRO_5012183816" evidence="1">
    <location>
        <begin position="35"/>
        <end position="234"/>
    </location>
</feature>
<dbReference type="EMBL" id="FQXK01000041">
    <property type="protein sequence ID" value="SHI80385.1"/>
    <property type="molecule type" value="Genomic_DNA"/>
</dbReference>
<protein>
    <submittedName>
        <fullName evidence="2">Uncharacterized protein</fullName>
    </submittedName>
</protein>
<keyword evidence="3" id="KW-1185">Reference proteome</keyword>
<proteinExistence type="predicted"/>
<feature type="signal peptide" evidence="1">
    <location>
        <begin position="1"/>
        <end position="34"/>
    </location>
</feature>
<gene>
    <name evidence="2" type="ORF">SAMN02745229_03658</name>
</gene>
<reference evidence="3" key="1">
    <citation type="submission" date="2016-11" db="EMBL/GenBank/DDBJ databases">
        <authorList>
            <person name="Varghese N."/>
            <person name="Submissions S."/>
        </authorList>
    </citation>
    <scope>NUCLEOTIDE SEQUENCE [LARGE SCALE GENOMIC DNA]</scope>
    <source>
        <strain evidence="3">DSM 3071</strain>
    </source>
</reference>
<sequence length="234" mass="26674">MKKSFGKKMLKVVTLGVTGVIAASIMLTPITASAGPAYDSDFTKTYVFETLIKPALTNPYTDDNGIYEQLELCFRYRVMTMGEVLDMYDHGYTVPVTVLERLYKAGWINSYVYHRAAGLVPTPEDMSDVFDYVYYYNANPDLQAVFGLNEEALFQHFLLCGMAEGRRASVNFDPIYFKNRYPDIAAELGDDMAEYYIHYIIHAVEQGRVGSPEDQAEKIDHLNDYANENDPRYH</sequence>
<dbReference type="AlphaFoldDB" id="A0A1M6E4Q2"/>
<dbReference type="Proteomes" id="UP000184278">
    <property type="component" value="Unassembled WGS sequence"/>
</dbReference>
<dbReference type="OrthoDB" id="2003227at2"/>
<organism evidence="2 3">
    <name type="scientific">Butyrivibrio fibrisolvens DSM 3071</name>
    <dbReference type="NCBI Taxonomy" id="1121131"/>
    <lineage>
        <taxon>Bacteria</taxon>
        <taxon>Bacillati</taxon>
        <taxon>Bacillota</taxon>
        <taxon>Clostridia</taxon>
        <taxon>Lachnospirales</taxon>
        <taxon>Lachnospiraceae</taxon>
        <taxon>Butyrivibrio</taxon>
    </lineage>
</organism>
<evidence type="ECO:0000256" key="1">
    <source>
        <dbReference type="SAM" id="SignalP"/>
    </source>
</evidence>
<dbReference type="RefSeq" id="WP_073389903.1">
    <property type="nucleotide sequence ID" value="NZ_FQXK01000041.1"/>
</dbReference>
<accession>A0A1M6E4Q2</accession>
<evidence type="ECO:0000313" key="3">
    <source>
        <dbReference type="Proteomes" id="UP000184278"/>
    </source>
</evidence>
<dbReference type="GeneID" id="89508241"/>
<name>A0A1M6E4Q2_BUTFI</name>
<keyword evidence="1" id="KW-0732">Signal</keyword>
<dbReference type="STRING" id="1121131.SAMN02745229_03658"/>